<dbReference type="Proteomes" id="UP000553459">
    <property type="component" value="Unassembled WGS sequence"/>
</dbReference>
<keyword evidence="1" id="KW-1003">Cell membrane</keyword>
<evidence type="ECO:0000256" key="1">
    <source>
        <dbReference type="HAMAP-Rule" id="MF_00386"/>
    </source>
</evidence>
<gene>
    <name evidence="2" type="primary">yidD</name>
    <name evidence="2" type="ORF">GNY06_10240</name>
</gene>
<keyword evidence="1" id="KW-0472">Membrane</keyword>
<dbReference type="GO" id="GO:0005886">
    <property type="term" value="C:plasma membrane"/>
    <property type="evidence" value="ECO:0007669"/>
    <property type="project" value="UniProtKB-SubCell"/>
</dbReference>
<dbReference type="PANTHER" id="PTHR33383:SF1">
    <property type="entry name" value="MEMBRANE PROTEIN INSERTION EFFICIENCY FACTOR-RELATED"/>
    <property type="match status" value="1"/>
</dbReference>
<comment type="subcellular location">
    <subcellularLocation>
        <location evidence="1">Cell membrane</location>
        <topology evidence="1">Peripheral membrane protein</topology>
        <orientation evidence="1">Cytoplasmic side</orientation>
    </subcellularLocation>
</comment>
<dbReference type="NCBIfam" id="TIGR00278">
    <property type="entry name" value="membrane protein insertion efficiency factor YidD"/>
    <property type="match status" value="1"/>
</dbReference>
<dbReference type="AlphaFoldDB" id="A0A845PVR6"/>
<sequence length="80" mass="9395">MLNRILIFPFIILIRFYQYAISPWLGKNCRYSPTCSHYALLALQQHGFLRGGYLSIKRILRCHPWGGQGYDPVPDKNRIK</sequence>
<dbReference type="Pfam" id="PF01809">
    <property type="entry name" value="YidD"/>
    <property type="match status" value="1"/>
</dbReference>
<comment type="function">
    <text evidence="1">Could be involved in insertion of integral membrane proteins into the membrane.</text>
</comment>
<name>A0A845PVR6_9FLAO</name>
<evidence type="ECO:0000313" key="2">
    <source>
        <dbReference type="EMBL" id="NAW51735.1"/>
    </source>
</evidence>
<proteinExistence type="inferred from homology"/>
<keyword evidence="3" id="KW-1185">Reference proteome</keyword>
<reference evidence="2 3" key="1">
    <citation type="submission" date="2019-11" db="EMBL/GenBank/DDBJ databases">
        <title>Characterization of Elizabethkingia argenteiflava sp. nov., isolated from inner surface of Soybean Pods.</title>
        <authorList>
            <person name="Mo S."/>
        </authorList>
    </citation>
    <scope>NUCLEOTIDE SEQUENCE [LARGE SCALE GENOMIC DNA]</scope>
    <source>
        <strain evidence="2 3">YB22</strain>
    </source>
</reference>
<dbReference type="PANTHER" id="PTHR33383">
    <property type="entry name" value="MEMBRANE PROTEIN INSERTION EFFICIENCY FACTOR-RELATED"/>
    <property type="match status" value="1"/>
</dbReference>
<accession>A0A845PVR6</accession>
<dbReference type="InterPro" id="IPR002696">
    <property type="entry name" value="Membr_insert_effic_factor_YidD"/>
</dbReference>
<protein>
    <recommendedName>
        <fullName evidence="1">Putative membrane protein insertion efficiency factor</fullName>
    </recommendedName>
</protein>
<dbReference type="HAMAP" id="MF_00386">
    <property type="entry name" value="UPF0161_YidD"/>
    <property type="match status" value="1"/>
</dbReference>
<evidence type="ECO:0000313" key="3">
    <source>
        <dbReference type="Proteomes" id="UP000553459"/>
    </source>
</evidence>
<comment type="similarity">
    <text evidence="1">Belongs to the UPF0161 family.</text>
</comment>
<organism evidence="2 3">
    <name type="scientific">Elizabethkingia argenteiflava</name>
    <dbReference type="NCBI Taxonomy" id="2681556"/>
    <lineage>
        <taxon>Bacteria</taxon>
        <taxon>Pseudomonadati</taxon>
        <taxon>Bacteroidota</taxon>
        <taxon>Flavobacteriia</taxon>
        <taxon>Flavobacteriales</taxon>
        <taxon>Weeksellaceae</taxon>
        <taxon>Elizabethkingia</taxon>
    </lineage>
</organism>
<dbReference type="EMBL" id="JAAABJ010000610">
    <property type="protein sequence ID" value="NAW51735.1"/>
    <property type="molecule type" value="Genomic_DNA"/>
</dbReference>
<dbReference type="RefSeq" id="WP_166519999.1">
    <property type="nucleotide sequence ID" value="NZ_JAAABJ010000610.1"/>
</dbReference>
<dbReference type="SMART" id="SM01234">
    <property type="entry name" value="Haemolytic"/>
    <property type="match status" value="1"/>
</dbReference>
<comment type="caution">
    <text evidence="2">The sequence shown here is derived from an EMBL/GenBank/DDBJ whole genome shotgun (WGS) entry which is preliminary data.</text>
</comment>